<sequence length="502" mass="56935">MNINEIHNTNLVAFDEVENYLIALKNYVLYTKINENVVIALSKEYMSISFDYLSKIKADEEIVFLDELSFEKLYNKFLELKTDKEMSAIQQEQEDATLNDDDFSVSDFLKVGNDILTSEESAPIIKFVNSLFYQAIKKDSSDIHIEMHEFKAEVKYRIDGVLVKHIELDKNIMSLVISRIKVISNLDISEKRIPQDGRTQIKISGKTLDIRVSILPTFYGERVVMRILMQSEDIKSIKELGFPKFITDDIENILQNSYGMILVTGPTGSGKSTTLHSLLHQVVSEEKNIITVEDPVEYKSNEFSQIQVNTKVGLTFASGLRSILRQDPDIIMVGEIRDKETASIAVQSALTGHLLFSTLHTNRAPASITRLIDMGVEKFLISSSLLAVLAQRLVRKLCDDCKCIDNSEYSYELFNINKNKNIYKAKGCKTCNFTGYKGRTAIGELFVINDEIREFLKGEIDDNTLMKLAIKNGMISLDKQLKILLENGNTSIDEVIRIGIKE</sequence>
<accession>A0AAW7QDG5</accession>
<keyword evidence="2" id="KW-0547">Nucleotide-binding</keyword>
<evidence type="ECO:0000256" key="1">
    <source>
        <dbReference type="ARBA" id="ARBA00006611"/>
    </source>
</evidence>
<dbReference type="PROSITE" id="PS00662">
    <property type="entry name" value="T2SP_E"/>
    <property type="match status" value="1"/>
</dbReference>
<dbReference type="GO" id="GO:0005886">
    <property type="term" value="C:plasma membrane"/>
    <property type="evidence" value="ECO:0007669"/>
    <property type="project" value="TreeGrafter"/>
</dbReference>
<comment type="caution">
    <text evidence="5">The sequence shown here is derived from an EMBL/GenBank/DDBJ whole genome shotgun (WGS) entry which is preliminary data.</text>
</comment>
<gene>
    <name evidence="5" type="ORF">PJV93_10915</name>
</gene>
<dbReference type="RefSeq" id="WP_301371228.1">
    <property type="nucleotide sequence ID" value="NZ_JAQJJF010000020.1"/>
</dbReference>
<keyword evidence="3" id="KW-0067">ATP-binding</keyword>
<dbReference type="CDD" id="cd01129">
    <property type="entry name" value="PulE-GspE-like"/>
    <property type="match status" value="1"/>
</dbReference>
<dbReference type="InterPro" id="IPR003593">
    <property type="entry name" value="AAA+_ATPase"/>
</dbReference>
<dbReference type="Pfam" id="PF00437">
    <property type="entry name" value="T2SSE"/>
    <property type="match status" value="1"/>
</dbReference>
<dbReference type="Gene3D" id="3.30.450.90">
    <property type="match status" value="1"/>
</dbReference>
<dbReference type="GO" id="GO:0016887">
    <property type="term" value="F:ATP hydrolysis activity"/>
    <property type="evidence" value="ECO:0007669"/>
    <property type="project" value="TreeGrafter"/>
</dbReference>
<evidence type="ECO:0000256" key="3">
    <source>
        <dbReference type="ARBA" id="ARBA00022840"/>
    </source>
</evidence>
<dbReference type="PANTHER" id="PTHR30258:SF1">
    <property type="entry name" value="PROTEIN TRANSPORT PROTEIN HOFB HOMOLOG"/>
    <property type="match status" value="1"/>
</dbReference>
<comment type="similarity">
    <text evidence="1">Belongs to the GSP E family.</text>
</comment>
<name>A0AAW7QDG5_9BACT</name>
<dbReference type="SUPFAM" id="SSF52540">
    <property type="entry name" value="P-loop containing nucleoside triphosphate hydrolases"/>
    <property type="match status" value="1"/>
</dbReference>
<evidence type="ECO:0000259" key="4">
    <source>
        <dbReference type="PROSITE" id="PS00662"/>
    </source>
</evidence>
<reference evidence="5" key="2">
    <citation type="submission" date="2023-01" db="EMBL/GenBank/DDBJ databases">
        <authorList>
            <person name="Uljanovas D."/>
        </authorList>
    </citation>
    <scope>NUCLEOTIDE SEQUENCE</scope>
    <source>
        <strain evidence="5">S41</strain>
    </source>
</reference>
<dbReference type="AlphaFoldDB" id="A0AAW7QDG5"/>
<reference evidence="5" key="1">
    <citation type="journal article" date="2023" name="Microorganisms">
        <title>Genomic Characterization of Arcobacter butzleri Strains Isolated from Various Sources in Lithuania.</title>
        <authorList>
            <person name="Uljanovas D."/>
            <person name="Golz G."/>
            <person name="Fleischmann S."/>
            <person name="Kudirkiene E."/>
            <person name="Kasetiene N."/>
            <person name="Grineviciene A."/>
            <person name="Tamuleviciene E."/>
            <person name="Aksomaitiene J."/>
            <person name="Alter T."/>
            <person name="Malakauskas M."/>
        </authorList>
    </citation>
    <scope>NUCLEOTIDE SEQUENCE</scope>
    <source>
        <strain evidence="5">S41</strain>
    </source>
</reference>
<organism evidence="5 6">
    <name type="scientific">Aliarcobacter butzleri</name>
    <dbReference type="NCBI Taxonomy" id="28197"/>
    <lineage>
        <taxon>Bacteria</taxon>
        <taxon>Pseudomonadati</taxon>
        <taxon>Campylobacterota</taxon>
        <taxon>Epsilonproteobacteria</taxon>
        <taxon>Campylobacterales</taxon>
        <taxon>Arcobacteraceae</taxon>
        <taxon>Aliarcobacter</taxon>
    </lineage>
</organism>
<feature type="domain" description="Bacterial type II secretion system protein E" evidence="4">
    <location>
        <begin position="324"/>
        <end position="338"/>
    </location>
</feature>
<proteinExistence type="inferred from homology"/>
<dbReference type="InterPro" id="IPR027417">
    <property type="entry name" value="P-loop_NTPase"/>
</dbReference>
<evidence type="ECO:0000256" key="2">
    <source>
        <dbReference type="ARBA" id="ARBA00022741"/>
    </source>
</evidence>
<evidence type="ECO:0000313" key="5">
    <source>
        <dbReference type="EMBL" id="MDN5124419.1"/>
    </source>
</evidence>
<protein>
    <submittedName>
        <fullName evidence="5">GspE/PulE family protein</fullName>
    </submittedName>
</protein>
<dbReference type="Proteomes" id="UP001170364">
    <property type="component" value="Unassembled WGS sequence"/>
</dbReference>
<dbReference type="PANTHER" id="PTHR30258">
    <property type="entry name" value="TYPE II SECRETION SYSTEM PROTEIN GSPE-RELATED"/>
    <property type="match status" value="1"/>
</dbReference>
<dbReference type="GO" id="GO:0005524">
    <property type="term" value="F:ATP binding"/>
    <property type="evidence" value="ECO:0007669"/>
    <property type="project" value="UniProtKB-KW"/>
</dbReference>
<dbReference type="FunFam" id="3.30.450.90:FF:000001">
    <property type="entry name" value="Type II secretion system ATPase GspE"/>
    <property type="match status" value="1"/>
</dbReference>
<dbReference type="Gene3D" id="3.40.50.300">
    <property type="entry name" value="P-loop containing nucleotide triphosphate hydrolases"/>
    <property type="match status" value="1"/>
</dbReference>
<dbReference type="SMART" id="SM00382">
    <property type="entry name" value="AAA"/>
    <property type="match status" value="1"/>
</dbReference>
<dbReference type="InterPro" id="IPR001482">
    <property type="entry name" value="T2SS/T4SS_dom"/>
</dbReference>
<dbReference type="EMBL" id="JAQJJG010000017">
    <property type="protein sequence ID" value="MDN5124419.1"/>
    <property type="molecule type" value="Genomic_DNA"/>
</dbReference>
<evidence type="ECO:0000313" key="6">
    <source>
        <dbReference type="Proteomes" id="UP001170364"/>
    </source>
</evidence>